<dbReference type="InterPro" id="IPR015424">
    <property type="entry name" value="PyrdxlP-dep_Trfase"/>
</dbReference>
<dbReference type="InterPro" id="IPR016454">
    <property type="entry name" value="Cysteine_dSase"/>
</dbReference>
<dbReference type="Gene3D" id="1.10.260.50">
    <property type="match status" value="1"/>
</dbReference>
<reference evidence="4" key="2">
    <citation type="journal article" date="2021" name="PeerJ">
        <title>Extensive microbial diversity within the chicken gut microbiome revealed by metagenomics and culture.</title>
        <authorList>
            <person name="Gilroy R."/>
            <person name="Ravi A."/>
            <person name="Getino M."/>
            <person name="Pursley I."/>
            <person name="Horton D.L."/>
            <person name="Alikhan N.F."/>
            <person name="Baker D."/>
            <person name="Gharbi K."/>
            <person name="Hall N."/>
            <person name="Watson M."/>
            <person name="Adriaenssens E.M."/>
            <person name="Foster-Nyarko E."/>
            <person name="Jarju S."/>
            <person name="Secka A."/>
            <person name="Antonio M."/>
            <person name="Oren A."/>
            <person name="Chaudhuri R.R."/>
            <person name="La Ragione R."/>
            <person name="Hildebrand F."/>
            <person name="Pallen M.J."/>
        </authorList>
    </citation>
    <scope>NUCLEOTIDE SEQUENCE</scope>
    <source>
        <strain evidence="4">11159</strain>
    </source>
</reference>
<dbReference type="InterPro" id="IPR015422">
    <property type="entry name" value="PyrdxlP-dep_Trfase_small"/>
</dbReference>
<sequence>MIYFDNAATTPVDKDVLECYNKNVFRYFANPSSIHYLGIEAFNVIEKTKTDILKKLKLDPNLYQIIFTSSATESNNLAILGYSLRNHNRGNTIVTTKIEHASVLEVFKILEEKYKFNVRYLNVDENGKFIDEEINEYINDDTILVSLSRVNNELGLILDSQKIKKRVDEFPKCVLHLDLAQTIGKAELNFDFGDLATISSHKIHGLKSIACLIKKKKINLEPLLYGGGQEYGLRSSTMDTALILSFKLAIDKIIDNFSKNTLKVQYFFDFLKCELLKIDEIILHTYKNQSPYILNFSLKTKKASVVVEALSNLEIYVSSVSACSSKREEPSHVLLGLNKSLDEAKNSIRLSFSHLNTIDEARIFVTKLKEIIAKIRS</sequence>
<name>A0A9D9DJD2_9BACL</name>
<dbReference type="SUPFAM" id="SSF53383">
    <property type="entry name" value="PLP-dependent transferases"/>
    <property type="match status" value="1"/>
</dbReference>
<comment type="cofactor">
    <cofactor evidence="1">
        <name>pyridoxal 5'-phosphate</name>
        <dbReference type="ChEBI" id="CHEBI:597326"/>
    </cofactor>
</comment>
<dbReference type="Proteomes" id="UP000823613">
    <property type="component" value="Unassembled WGS sequence"/>
</dbReference>
<dbReference type="PIRSF" id="PIRSF005572">
    <property type="entry name" value="NifS"/>
    <property type="match status" value="1"/>
</dbReference>
<feature type="domain" description="Aminotransferase class V" evidence="3">
    <location>
        <begin position="2"/>
        <end position="361"/>
    </location>
</feature>
<accession>A0A9D9DJD2</accession>
<reference evidence="4" key="1">
    <citation type="submission" date="2020-10" db="EMBL/GenBank/DDBJ databases">
        <authorList>
            <person name="Gilroy R."/>
        </authorList>
    </citation>
    <scope>NUCLEOTIDE SEQUENCE</scope>
    <source>
        <strain evidence="4">11159</strain>
    </source>
</reference>
<protein>
    <submittedName>
        <fullName evidence="4">Cysteine desulfurase</fullName>
    </submittedName>
</protein>
<dbReference type="GO" id="GO:0003824">
    <property type="term" value="F:catalytic activity"/>
    <property type="evidence" value="ECO:0007669"/>
    <property type="project" value="UniProtKB-ARBA"/>
</dbReference>
<proteinExistence type="predicted"/>
<evidence type="ECO:0000256" key="1">
    <source>
        <dbReference type="ARBA" id="ARBA00001933"/>
    </source>
</evidence>
<dbReference type="PANTHER" id="PTHR11601">
    <property type="entry name" value="CYSTEINE DESULFURYLASE FAMILY MEMBER"/>
    <property type="match status" value="1"/>
</dbReference>
<dbReference type="Pfam" id="PF00266">
    <property type="entry name" value="Aminotran_5"/>
    <property type="match status" value="1"/>
</dbReference>
<dbReference type="Gene3D" id="3.40.640.10">
    <property type="entry name" value="Type I PLP-dependent aspartate aminotransferase-like (Major domain)"/>
    <property type="match status" value="1"/>
</dbReference>
<dbReference type="AlphaFoldDB" id="A0A9D9DJD2"/>
<dbReference type="InterPro" id="IPR000192">
    <property type="entry name" value="Aminotrans_V_dom"/>
</dbReference>
<evidence type="ECO:0000259" key="3">
    <source>
        <dbReference type="Pfam" id="PF00266"/>
    </source>
</evidence>
<dbReference type="InterPro" id="IPR015421">
    <property type="entry name" value="PyrdxlP-dep_Trfase_major"/>
</dbReference>
<comment type="caution">
    <text evidence="4">The sequence shown here is derived from an EMBL/GenBank/DDBJ whole genome shotgun (WGS) entry which is preliminary data.</text>
</comment>
<gene>
    <name evidence="4" type="ORF">IAC58_04385</name>
</gene>
<evidence type="ECO:0000256" key="2">
    <source>
        <dbReference type="ARBA" id="ARBA00022898"/>
    </source>
</evidence>
<dbReference type="PANTHER" id="PTHR11601:SF50">
    <property type="entry name" value="CYSTEINE DESULFURASE ISCS 2-RELATED"/>
    <property type="match status" value="1"/>
</dbReference>
<dbReference type="EMBL" id="JADIMY010000086">
    <property type="protein sequence ID" value="MBO8427770.1"/>
    <property type="molecule type" value="Genomic_DNA"/>
</dbReference>
<dbReference type="Gene3D" id="3.90.1150.10">
    <property type="entry name" value="Aspartate Aminotransferase, domain 1"/>
    <property type="match status" value="1"/>
</dbReference>
<keyword evidence="2" id="KW-0663">Pyridoxal phosphate</keyword>
<evidence type="ECO:0000313" key="4">
    <source>
        <dbReference type="EMBL" id="MBO8427770.1"/>
    </source>
</evidence>
<evidence type="ECO:0000313" key="5">
    <source>
        <dbReference type="Proteomes" id="UP000823613"/>
    </source>
</evidence>
<organism evidence="4 5">
    <name type="scientific">Candidatus Onthovivens merdipullorum</name>
    <dbReference type="NCBI Taxonomy" id="2840889"/>
    <lineage>
        <taxon>Bacteria</taxon>
        <taxon>Bacillati</taxon>
        <taxon>Bacillota</taxon>
        <taxon>Bacilli</taxon>
        <taxon>Bacillales</taxon>
        <taxon>Candidatus Onthovivens</taxon>
    </lineage>
</organism>